<dbReference type="Gramene" id="Psat05G0786800-T1">
    <property type="protein sequence ID" value="KAI5413452.1"/>
    <property type="gene ID" value="KIW84_057868"/>
</dbReference>
<name>A0A9D5AIP5_PEA</name>
<evidence type="ECO:0000313" key="2">
    <source>
        <dbReference type="Proteomes" id="UP001058974"/>
    </source>
</evidence>
<keyword evidence="2" id="KW-1185">Reference proteome</keyword>
<comment type="caution">
    <text evidence="1">The sequence shown here is derived from an EMBL/GenBank/DDBJ whole genome shotgun (WGS) entry which is preliminary data.</text>
</comment>
<accession>A0A9D5AIP5</accession>
<reference evidence="1 2" key="1">
    <citation type="journal article" date="2022" name="Nat. Genet.">
        <title>Improved pea reference genome and pan-genome highlight genomic features and evolutionary characteristics.</title>
        <authorList>
            <person name="Yang T."/>
            <person name="Liu R."/>
            <person name="Luo Y."/>
            <person name="Hu S."/>
            <person name="Wang D."/>
            <person name="Wang C."/>
            <person name="Pandey M.K."/>
            <person name="Ge S."/>
            <person name="Xu Q."/>
            <person name="Li N."/>
            <person name="Li G."/>
            <person name="Huang Y."/>
            <person name="Saxena R.K."/>
            <person name="Ji Y."/>
            <person name="Li M."/>
            <person name="Yan X."/>
            <person name="He Y."/>
            <person name="Liu Y."/>
            <person name="Wang X."/>
            <person name="Xiang C."/>
            <person name="Varshney R.K."/>
            <person name="Ding H."/>
            <person name="Gao S."/>
            <person name="Zong X."/>
        </authorList>
    </citation>
    <scope>NUCLEOTIDE SEQUENCE [LARGE SCALE GENOMIC DNA]</scope>
    <source>
        <strain evidence="1 2">cv. Zhongwan 6</strain>
    </source>
</reference>
<proteinExistence type="predicted"/>
<dbReference type="AlphaFoldDB" id="A0A9D5AIP5"/>
<sequence length="317" mass="36521">MTSSKNDDETEVQMRHSCIPVNLSSINEKLTKTHCAHIECTPFKWAVDISNNFAISGGLLWELVSRWDGIVLFTPIDVSFALGLSIVGKSLVVEEDQQCETLDLFKGADITINNIRKQLRYYKKKLVKLYILLAFAEFYFPKTGNKILTFNHLSLGKAPTVSRFSFPRILNWPVISMQKKNIEKAFEKNMIIDRVVATEEELKYDMVNAALFEQGQQFVNVINYHRLVAENKDFKERIVVLEYEVRMMKEARVNTPFEEEVVQDDRQLVNFITEDEIETLAGDVRHNTPFNDDVNLLISSSTILFFFHTSLVSSSFL</sequence>
<evidence type="ECO:0000313" key="1">
    <source>
        <dbReference type="EMBL" id="KAI5413452.1"/>
    </source>
</evidence>
<dbReference type="Proteomes" id="UP001058974">
    <property type="component" value="Chromosome 5"/>
</dbReference>
<gene>
    <name evidence="1" type="ORF">KIW84_057868</name>
</gene>
<organism evidence="1 2">
    <name type="scientific">Pisum sativum</name>
    <name type="common">Garden pea</name>
    <name type="synonym">Lathyrus oleraceus</name>
    <dbReference type="NCBI Taxonomy" id="3888"/>
    <lineage>
        <taxon>Eukaryota</taxon>
        <taxon>Viridiplantae</taxon>
        <taxon>Streptophyta</taxon>
        <taxon>Embryophyta</taxon>
        <taxon>Tracheophyta</taxon>
        <taxon>Spermatophyta</taxon>
        <taxon>Magnoliopsida</taxon>
        <taxon>eudicotyledons</taxon>
        <taxon>Gunneridae</taxon>
        <taxon>Pentapetalae</taxon>
        <taxon>rosids</taxon>
        <taxon>fabids</taxon>
        <taxon>Fabales</taxon>
        <taxon>Fabaceae</taxon>
        <taxon>Papilionoideae</taxon>
        <taxon>50 kb inversion clade</taxon>
        <taxon>NPAAA clade</taxon>
        <taxon>Hologalegina</taxon>
        <taxon>IRL clade</taxon>
        <taxon>Fabeae</taxon>
        <taxon>Lathyrus</taxon>
    </lineage>
</organism>
<protein>
    <submittedName>
        <fullName evidence="1">Uncharacterized protein</fullName>
    </submittedName>
</protein>
<dbReference type="EMBL" id="JAMSHJ010000005">
    <property type="protein sequence ID" value="KAI5413452.1"/>
    <property type="molecule type" value="Genomic_DNA"/>
</dbReference>